<name>A0A151RCL8_CAJCA</name>
<proteinExistence type="predicted"/>
<keyword evidence="3" id="KW-1185">Reference proteome</keyword>
<keyword evidence="1" id="KW-1133">Transmembrane helix</keyword>
<dbReference type="OMA" id="NIMMETI"/>
<organism evidence="2 3">
    <name type="scientific">Cajanus cajan</name>
    <name type="common">Pigeon pea</name>
    <name type="synonym">Cajanus indicus</name>
    <dbReference type="NCBI Taxonomy" id="3821"/>
    <lineage>
        <taxon>Eukaryota</taxon>
        <taxon>Viridiplantae</taxon>
        <taxon>Streptophyta</taxon>
        <taxon>Embryophyta</taxon>
        <taxon>Tracheophyta</taxon>
        <taxon>Spermatophyta</taxon>
        <taxon>Magnoliopsida</taxon>
        <taxon>eudicotyledons</taxon>
        <taxon>Gunneridae</taxon>
        <taxon>Pentapetalae</taxon>
        <taxon>rosids</taxon>
        <taxon>fabids</taxon>
        <taxon>Fabales</taxon>
        <taxon>Fabaceae</taxon>
        <taxon>Papilionoideae</taxon>
        <taxon>50 kb inversion clade</taxon>
        <taxon>NPAAA clade</taxon>
        <taxon>indigoferoid/millettioid clade</taxon>
        <taxon>Phaseoleae</taxon>
        <taxon>Cajanus</taxon>
    </lineage>
</organism>
<protein>
    <submittedName>
        <fullName evidence="2">Uncharacterized protein</fullName>
    </submittedName>
</protein>
<sequence>AAMDKKSELKPRSTLNGKFVLKSLISFLEVSIDRNIMRAVTEKHSLINENSANALNAGFPCNAGSPVSVLTPPGTVLDISKETPARTAATTEQDCDASLSHLLASFTSTLCDSLKISSAVFPFLLVLIVKCFGASTFMYCFMS</sequence>
<keyword evidence="1" id="KW-0472">Membrane</keyword>
<dbReference type="AlphaFoldDB" id="A0A151RCL8"/>
<evidence type="ECO:0000313" key="2">
    <source>
        <dbReference type="EMBL" id="KYP40271.1"/>
    </source>
</evidence>
<evidence type="ECO:0000313" key="3">
    <source>
        <dbReference type="Proteomes" id="UP000075243"/>
    </source>
</evidence>
<feature type="non-terminal residue" evidence="2">
    <location>
        <position position="1"/>
    </location>
</feature>
<reference evidence="2" key="1">
    <citation type="journal article" date="2012" name="Nat. Biotechnol.">
        <title>Draft genome sequence of pigeonpea (Cajanus cajan), an orphan legume crop of resource-poor farmers.</title>
        <authorList>
            <person name="Varshney R.K."/>
            <person name="Chen W."/>
            <person name="Li Y."/>
            <person name="Bharti A.K."/>
            <person name="Saxena R.K."/>
            <person name="Schlueter J.A."/>
            <person name="Donoghue M.T."/>
            <person name="Azam S."/>
            <person name="Fan G."/>
            <person name="Whaley A.M."/>
            <person name="Farmer A.D."/>
            <person name="Sheridan J."/>
            <person name="Iwata A."/>
            <person name="Tuteja R."/>
            <person name="Penmetsa R.V."/>
            <person name="Wu W."/>
            <person name="Upadhyaya H.D."/>
            <person name="Yang S.P."/>
            <person name="Shah T."/>
            <person name="Saxena K.B."/>
            <person name="Michael T."/>
            <person name="McCombie W.R."/>
            <person name="Yang B."/>
            <person name="Zhang G."/>
            <person name="Yang H."/>
            <person name="Wang J."/>
            <person name="Spillane C."/>
            <person name="Cook D.R."/>
            <person name="May G.D."/>
            <person name="Xu X."/>
            <person name="Jackson S.A."/>
        </authorList>
    </citation>
    <scope>NUCLEOTIDE SEQUENCE [LARGE SCALE GENOMIC DNA]</scope>
</reference>
<accession>A0A151RCL8</accession>
<feature type="transmembrane region" description="Helical" evidence="1">
    <location>
        <begin position="119"/>
        <end position="141"/>
    </location>
</feature>
<dbReference type="EMBL" id="KQ483847">
    <property type="protein sequence ID" value="KYP40271.1"/>
    <property type="molecule type" value="Genomic_DNA"/>
</dbReference>
<keyword evidence="1" id="KW-0812">Transmembrane</keyword>
<evidence type="ECO:0000256" key="1">
    <source>
        <dbReference type="SAM" id="Phobius"/>
    </source>
</evidence>
<dbReference type="Gramene" id="C.cajan_33174.t">
    <property type="protein sequence ID" value="C.cajan_33174.t.cds1"/>
    <property type="gene ID" value="C.cajan_33174"/>
</dbReference>
<dbReference type="Proteomes" id="UP000075243">
    <property type="component" value="Unassembled WGS sequence"/>
</dbReference>
<gene>
    <name evidence="2" type="ORF">KK1_038384</name>
</gene>